<dbReference type="Gene3D" id="3.40.1390.20">
    <property type="entry name" value="HprK N-terminal domain-like"/>
    <property type="match status" value="1"/>
</dbReference>
<dbReference type="Proteomes" id="UP000234789">
    <property type="component" value="Unassembled WGS sequence"/>
</dbReference>
<dbReference type="SUPFAM" id="SSF54631">
    <property type="entry name" value="CBS-domain pair"/>
    <property type="match status" value="1"/>
</dbReference>
<accession>A0A2N5N6D5</accession>
<dbReference type="InterPro" id="IPR036388">
    <property type="entry name" value="WH-like_DNA-bd_sf"/>
</dbReference>
<sequence length="448" mass="48818">MRREAGMAEADFSTKHEQLIAYMEKLEVGARVSVRKIAQAMDVSEGTAYRAIKDAEARGIVSTKLRTGTVRVDSSKREKIDRLTFGEIVAIVDGQVLGGEAGLGKPLSKFVIGAMQLEAMMGYIEPDNLLIVGNREKAHLSALSLGAGVLVTGGFGATPEAVALADRLELPILSSAYDTFTVAALINRAIYDRLIKKQIVLVADIMNADEPVASLPEEATVADAMAVIEQTNHNRFPVVDRERRPVGMVTTKDLIGASPAEPIAERMTPQPKTCTPQTSVATAGHRMVAESIELLPVVDAEGRLSGVISRKDVLQAMQQIQHQPQNGETLEDQIRRRFVSGQEADGRLYYEGPAEALFSSPMGHLSEGVLAGLVHHAAARALRDHRRGNLIADSQSVYYLAPVEIDQTLRLYPELIELSRKFCKIEIQVYADGRKVAQSMLTARLMEP</sequence>
<dbReference type="SMART" id="SM00116">
    <property type="entry name" value="CBS"/>
    <property type="match status" value="2"/>
</dbReference>
<dbReference type="AlphaFoldDB" id="A0A2N5N6D5"/>
<dbReference type="PROSITE" id="PS51371">
    <property type="entry name" value="CBS"/>
    <property type="match status" value="2"/>
</dbReference>
<dbReference type="Gene3D" id="1.10.10.10">
    <property type="entry name" value="Winged helix-like DNA-binding domain superfamily/Winged helix DNA-binding domain"/>
    <property type="match status" value="1"/>
</dbReference>
<evidence type="ECO:0000256" key="2">
    <source>
        <dbReference type="PROSITE-ProRule" id="PRU00703"/>
    </source>
</evidence>
<dbReference type="Pfam" id="PF03061">
    <property type="entry name" value="4HBT"/>
    <property type="match status" value="1"/>
</dbReference>
<proteinExistence type="predicted"/>
<feature type="domain" description="CBS" evidence="3">
    <location>
        <begin position="206"/>
        <end position="265"/>
    </location>
</feature>
<keyword evidence="5" id="KW-1185">Reference proteome</keyword>
<dbReference type="InterPro" id="IPR028979">
    <property type="entry name" value="Ser_kin/Pase_Hpr-like_N_sf"/>
</dbReference>
<dbReference type="SUPFAM" id="SSF75138">
    <property type="entry name" value="HprK N-terminal domain-like"/>
    <property type="match status" value="1"/>
</dbReference>
<evidence type="ECO:0000259" key="3">
    <source>
        <dbReference type="PROSITE" id="PS51371"/>
    </source>
</evidence>
<dbReference type="SUPFAM" id="SSF54637">
    <property type="entry name" value="Thioesterase/thiol ester dehydrase-isomerase"/>
    <property type="match status" value="1"/>
</dbReference>
<dbReference type="InterPro" id="IPR000644">
    <property type="entry name" value="CBS_dom"/>
</dbReference>
<name>A0A2N5N6D5_9BACL</name>
<dbReference type="CDD" id="cd04596">
    <property type="entry name" value="CBS_pair_DRTGG_assoc"/>
    <property type="match status" value="1"/>
</dbReference>
<dbReference type="OrthoDB" id="1790451at2"/>
<dbReference type="InterPro" id="IPR046342">
    <property type="entry name" value="CBS_dom_sf"/>
</dbReference>
<dbReference type="Pfam" id="PF07085">
    <property type="entry name" value="DRTGG"/>
    <property type="match status" value="1"/>
</dbReference>
<organism evidence="4 5">
    <name type="scientific">Paenibacillus pasadenensis</name>
    <dbReference type="NCBI Taxonomy" id="217090"/>
    <lineage>
        <taxon>Bacteria</taxon>
        <taxon>Bacillati</taxon>
        <taxon>Bacillota</taxon>
        <taxon>Bacilli</taxon>
        <taxon>Bacillales</taxon>
        <taxon>Paenibacillaceae</taxon>
        <taxon>Paenibacillus</taxon>
    </lineage>
</organism>
<dbReference type="CDD" id="cd03440">
    <property type="entry name" value="hot_dog"/>
    <property type="match status" value="1"/>
</dbReference>
<dbReference type="InterPro" id="IPR006683">
    <property type="entry name" value="Thioestr_dom"/>
</dbReference>
<evidence type="ECO:0000313" key="5">
    <source>
        <dbReference type="Proteomes" id="UP000234789"/>
    </source>
</evidence>
<reference evidence="4 5" key="1">
    <citation type="submission" date="2017-05" db="EMBL/GenBank/DDBJ databases">
        <title>Functional genome analysis of Paenibacillus pasadenensis strain R16: insights on endophytic life style and antifungal activity.</title>
        <authorList>
            <person name="Passera A."/>
            <person name="Marcolungo L."/>
            <person name="Casati P."/>
            <person name="Brasca M."/>
            <person name="Quaglino F."/>
            <person name="Delledonne M."/>
        </authorList>
    </citation>
    <scope>NUCLEOTIDE SEQUENCE [LARGE SCALE GENOMIC DNA]</scope>
    <source>
        <strain evidence="4 5">R16</strain>
    </source>
</reference>
<dbReference type="Gene3D" id="3.10.129.10">
    <property type="entry name" value="Hotdog Thioesterase"/>
    <property type="match status" value="1"/>
</dbReference>
<comment type="caution">
    <text evidence="4">The sequence shown here is derived from an EMBL/GenBank/DDBJ whole genome shotgun (WGS) entry which is preliminary data.</text>
</comment>
<dbReference type="EMBL" id="NFEZ01000004">
    <property type="protein sequence ID" value="PLT45914.1"/>
    <property type="molecule type" value="Genomic_DNA"/>
</dbReference>
<protein>
    <submittedName>
        <fullName evidence="4">Cytosolic protein containing multiple CBS domain</fullName>
    </submittedName>
</protein>
<keyword evidence="1 2" id="KW-0129">CBS domain</keyword>
<dbReference type="Pfam" id="PF00571">
    <property type="entry name" value="CBS"/>
    <property type="match status" value="2"/>
</dbReference>
<dbReference type="InterPro" id="IPR010766">
    <property type="entry name" value="DRTGG"/>
</dbReference>
<feature type="domain" description="CBS" evidence="3">
    <location>
        <begin position="267"/>
        <end position="329"/>
    </location>
</feature>
<evidence type="ECO:0000313" key="4">
    <source>
        <dbReference type="EMBL" id="PLT45914.1"/>
    </source>
</evidence>
<dbReference type="InterPro" id="IPR051257">
    <property type="entry name" value="Diverse_CBS-Domain"/>
</dbReference>
<dbReference type="PANTHER" id="PTHR43080:SF2">
    <property type="entry name" value="CBS DOMAIN-CONTAINING PROTEIN"/>
    <property type="match status" value="1"/>
</dbReference>
<dbReference type="InterPro" id="IPR029069">
    <property type="entry name" value="HotDog_dom_sf"/>
</dbReference>
<dbReference type="Gene3D" id="3.10.580.10">
    <property type="entry name" value="CBS-domain"/>
    <property type="match status" value="2"/>
</dbReference>
<evidence type="ECO:0000256" key="1">
    <source>
        <dbReference type="ARBA" id="ARBA00023122"/>
    </source>
</evidence>
<gene>
    <name evidence="4" type="ORF">B8V81_4345</name>
</gene>
<dbReference type="PANTHER" id="PTHR43080">
    <property type="entry name" value="CBS DOMAIN-CONTAINING PROTEIN CBSX3, MITOCHONDRIAL"/>
    <property type="match status" value="1"/>
</dbReference>